<evidence type="ECO:0000313" key="6">
    <source>
        <dbReference type="EMBL" id="RYO86230.1"/>
    </source>
</evidence>
<dbReference type="InterPro" id="IPR006094">
    <property type="entry name" value="Oxid_FAD_bind_N"/>
</dbReference>
<dbReference type="InterPro" id="IPR016169">
    <property type="entry name" value="FAD-bd_PCMH_sub2"/>
</dbReference>
<organism evidence="6 7">
    <name type="scientific">Monosporascus cannonballus</name>
    <dbReference type="NCBI Taxonomy" id="155416"/>
    <lineage>
        <taxon>Eukaryota</taxon>
        <taxon>Fungi</taxon>
        <taxon>Dikarya</taxon>
        <taxon>Ascomycota</taxon>
        <taxon>Pezizomycotina</taxon>
        <taxon>Sordariomycetes</taxon>
        <taxon>Xylariomycetidae</taxon>
        <taxon>Xylariales</taxon>
        <taxon>Xylariales incertae sedis</taxon>
        <taxon>Monosporascus</taxon>
    </lineage>
</organism>
<evidence type="ECO:0000259" key="5">
    <source>
        <dbReference type="PROSITE" id="PS51387"/>
    </source>
</evidence>
<evidence type="ECO:0000313" key="7">
    <source>
        <dbReference type="Proteomes" id="UP000294003"/>
    </source>
</evidence>
<dbReference type="EMBL" id="QJNS01000120">
    <property type="protein sequence ID" value="RYO86230.1"/>
    <property type="molecule type" value="Genomic_DNA"/>
</dbReference>
<dbReference type="InterPro" id="IPR016166">
    <property type="entry name" value="FAD-bd_PCMH"/>
</dbReference>
<evidence type="ECO:0000256" key="3">
    <source>
        <dbReference type="ARBA" id="ARBA00022827"/>
    </source>
</evidence>
<name>A0ABY0H6K5_9PEZI</name>
<accession>A0ABY0H6K5</accession>
<evidence type="ECO:0000256" key="4">
    <source>
        <dbReference type="ARBA" id="ARBA00023002"/>
    </source>
</evidence>
<dbReference type="Gene3D" id="3.30.465.10">
    <property type="match status" value="1"/>
</dbReference>
<feature type="domain" description="FAD-binding PCMH-type" evidence="5">
    <location>
        <begin position="55"/>
        <end position="227"/>
    </location>
</feature>
<evidence type="ECO:0000256" key="1">
    <source>
        <dbReference type="ARBA" id="ARBA00005466"/>
    </source>
</evidence>
<dbReference type="PANTHER" id="PTHR42973:SF53">
    <property type="entry name" value="FAD-BINDING PCMH-TYPE DOMAIN-CONTAINING PROTEIN-RELATED"/>
    <property type="match status" value="1"/>
</dbReference>
<keyword evidence="7" id="KW-1185">Reference proteome</keyword>
<dbReference type="InterPro" id="IPR036318">
    <property type="entry name" value="FAD-bd_PCMH-like_sf"/>
</dbReference>
<comment type="caution">
    <text evidence="6">The sequence shown here is derived from an EMBL/GenBank/DDBJ whole genome shotgun (WGS) entry which is preliminary data.</text>
</comment>
<dbReference type="InterPro" id="IPR050416">
    <property type="entry name" value="FAD-linked_Oxidoreductase"/>
</dbReference>
<protein>
    <recommendedName>
        <fullName evidence="5">FAD-binding PCMH-type domain-containing protein</fullName>
    </recommendedName>
</protein>
<evidence type="ECO:0000256" key="2">
    <source>
        <dbReference type="ARBA" id="ARBA00022630"/>
    </source>
</evidence>
<keyword evidence="2" id="KW-0285">Flavoprotein</keyword>
<dbReference type="Proteomes" id="UP000294003">
    <property type="component" value="Unassembled WGS sequence"/>
</dbReference>
<dbReference type="SUPFAM" id="SSF56176">
    <property type="entry name" value="FAD-binding/transporter-associated domain-like"/>
    <property type="match status" value="1"/>
</dbReference>
<proteinExistence type="inferred from homology"/>
<reference evidence="6 7" key="1">
    <citation type="submission" date="2018-06" db="EMBL/GenBank/DDBJ databases">
        <title>Complete Genomes of Monosporascus.</title>
        <authorList>
            <person name="Robinson A.J."/>
            <person name="Natvig D.O."/>
        </authorList>
    </citation>
    <scope>NUCLEOTIDE SEQUENCE [LARGE SCALE GENOMIC DNA]</scope>
    <source>
        <strain evidence="6 7">CBS 609.92</strain>
    </source>
</reference>
<keyword evidence="3" id="KW-0274">FAD</keyword>
<dbReference type="Pfam" id="PF01565">
    <property type="entry name" value="FAD_binding_4"/>
    <property type="match status" value="1"/>
</dbReference>
<gene>
    <name evidence="6" type="ORF">DL762_004849</name>
</gene>
<keyword evidence="4" id="KW-0560">Oxidoreductase</keyword>
<comment type="similarity">
    <text evidence="1">Belongs to the oxygen-dependent FAD-linked oxidoreductase family.</text>
</comment>
<sequence length="650" mass="71267">MVSGPTATARPTDFEMNQSLENCCCSLRAAGLKHIFYPGSDCYESRTESYFSVSAQLKPYCIVQSTTAQEVGLIVTTLTHGAACQFAIRSGGHTVWPGSNNINDGVTIDMGLMNKTTYVPETKVAQIQAGSIWGDVYGALEPYGVTVPGGRTSTVGVAGFLTGGGNTFYTGRHGFGCDNVVNFEVVLASGEIVNANADDNCDLFKALKGGSANFGIVTRFDMQAFEAPLLWGGLVTYPTSTTDQHIDAYHDWTNNIESYMDGSVIPFWTYSPATKNIAITVAYEDTTGAVAPPAFDKFMAIPDQVTSTMRKDTHRNLTIELNLISGYRNVWFAVTFKNDKLLYKKALELYEQFVSDWKAQSPDGDFICHGIFQAIPTIFSKHSVEKGGNVLGLDRETENAVMFQVQLMVNGVEQEELARERMVQFREAIKRYSVDMGGAVDWEYLNYADFTQDPLRTYGKGNVGHIREVATKYDPSGVFQSRMPGGFKISKDPAKGRITGSSILRGSGGVVKRSEYILIHTYGRALIQKPNLVPALPAAHRMPREHFDLHVAWTRIQEHAEATGQTGQLLGRLPLPVRGARRRWRPGYVTSTEVLSEGEGGTHSRGVGSGSLKGGKAAILRFASVRSETVQARAVLVSEEERVELRESFP</sequence>
<dbReference type="PROSITE" id="PS51387">
    <property type="entry name" value="FAD_PCMH"/>
    <property type="match status" value="1"/>
</dbReference>
<dbReference type="PANTHER" id="PTHR42973">
    <property type="entry name" value="BINDING OXIDOREDUCTASE, PUTATIVE (AFU_ORTHOLOGUE AFUA_1G17690)-RELATED"/>
    <property type="match status" value="1"/>
</dbReference>